<accession>A0A8X6RYL1</accession>
<dbReference type="EMBL" id="BMAU01021238">
    <property type="protein sequence ID" value="GFY03524.1"/>
    <property type="molecule type" value="Genomic_DNA"/>
</dbReference>
<dbReference type="Proteomes" id="UP000887159">
    <property type="component" value="Unassembled WGS sequence"/>
</dbReference>
<protein>
    <submittedName>
        <fullName evidence="1">Uncharacterized protein</fullName>
    </submittedName>
</protein>
<comment type="caution">
    <text evidence="1">The sequence shown here is derived from an EMBL/GenBank/DDBJ whole genome shotgun (WGS) entry which is preliminary data.</text>
</comment>
<evidence type="ECO:0000313" key="1">
    <source>
        <dbReference type="EMBL" id="GFY03524.1"/>
    </source>
</evidence>
<keyword evidence="2" id="KW-1185">Reference proteome</keyword>
<organism evidence="1 2">
    <name type="scientific">Trichonephila clavipes</name>
    <name type="common">Golden silk orbweaver</name>
    <name type="synonym">Nephila clavipes</name>
    <dbReference type="NCBI Taxonomy" id="2585209"/>
    <lineage>
        <taxon>Eukaryota</taxon>
        <taxon>Metazoa</taxon>
        <taxon>Ecdysozoa</taxon>
        <taxon>Arthropoda</taxon>
        <taxon>Chelicerata</taxon>
        <taxon>Arachnida</taxon>
        <taxon>Araneae</taxon>
        <taxon>Araneomorphae</taxon>
        <taxon>Entelegynae</taxon>
        <taxon>Araneoidea</taxon>
        <taxon>Nephilidae</taxon>
        <taxon>Trichonephila</taxon>
    </lineage>
</organism>
<proteinExistence type="predicted"/>
<name>A0A8X6RYL1_TRICX</name>
<evidence type="ECO:0000313" key="2">
    <source>
        <dbReference type="Proteomes" id="UP000887159"/>
    </source>
</evidence>
<dbReference type="AlphaFoldDB" id="A0A8X6RYL1"/>
<reference evidence="1" key="1">
    <citation type="submission" date="2020-08" db="EMBL/GenBank/DDBJ databases">
        <title>Multicomponent nature underlies the extraordinary mechanical properties of spider dragline silk.</title>
        <authorList>
            <person name="Kono N."/>
            <person name="Nakamura H."/>
            <person name="Mori M."/>
            <person name="Yoshida Y."/>
            <person name="Ohtoshi R."/>
            <person name="Malay A.D."/>
            <person name="Moran D.A.P."/>
            <person name="Tomita M."/>
            <person name="Numata K."/>
            <person name="Arakawa K."/>
        </authorList>
    </citation>
    <scope>NUCLEOTIDE SEQUENCE</scope>
</reference>
<gene>
    <name evidence="1" type="ORF">TNCV_3211611</name>
</gene>
<sequence>MLYKCCEDAMRLVQRDDSSDGYIWECRKTGMNTHRIRSVQKNDLIKSVYVTKFGRQIQRIHSRQHEDIETPTMGAKPHVTWEGRGSLVVEISDRGWNIMSSSPVPLKTRRVVERWT</sequence>